<reference evidence="1 2" key="1">
    <citation type="journal article" date="2010" name="Int. J. Syst. Evol. Microbiol.">
        <title>Sphingopyxis bauzanensis sp. nov., a psychrophilic bacterium isolated from soil.</title>
        <authorList>
            <person name="Zhang D.C."/>
            <person name="Liu H.C."/>
            <person name="Xin Y.H."/>
            <person name="Zhou Y.G."/>
            <person name="Schinner F."/>
            <person name="Margesin R."/>
        </authorList>
    </citation>
    <scope>NUCLEOTIDE SEQUENCE [LARGE SCALE GENOMIC DNA]</scope>
    <source>
        <strain evidence="1 2">DSM 22271</strain>
    </source>
</reference>
<protein>
    <submittedName>
        <fullName evidence="1">Uncharacterized protein</fullName>
    </submittedName>
</protein>
<accession>A0A246JS20</accession>
<organism evidence="1 2">
    <name type="scientific">Sphingopyxis bauzanensis</name>
    <dbReference type="NCBI Taxonomy" id="651663"/>
    <lineage>
        <taxon>Bacteria</taxon>
        <taxon>Pseudomonadati</taxon>
        <taxon>Pseudomonadota</taxon>
        <taxon>Alphaproteobacteria</taxon>
        <taxon>Sphingomonadales</taxon>
        <taxon>Sphingomonadaceae</taxon>
        <taxon>Sphingopyxis</taxon>
    </lineage>
</organism>
<gene>
    <name evidence="1" type="ORF">CDQ92_13200</name>
</gene>
<dbReference type="OrthoDB" id="7596361at2"/>
<proteinExistence type="predicted"/>
<evidence type="ECO:0000313" key="1">
    <source>
        <dbReference type="EMBL" id="OWQ95733.1"/>
    </source>
</evidence>
<comment type="caution">
    <text evidence="1">The sequence shown here is derived from an EMBL/GenBank/DDBJ whole genome shotgun (WGS) entry which is preliminary data.</text>
</comment>
<dbReference type="AlphaFoldDB" id="A0A246JS20"/>
<name>A0A246JS20_9SPHN</name>
<dbReference type="Proteomes" id="UP000197361">
    <property type="component" value="Unassembled WGS sequence"/>
</dbReference>
<evidence type="ECO:0000313" key="2">
    <source>
        <dbReference type="Proteomes" id="UP000197361"/>
    </source>
</evidence>
<sequence>MSEDPLHRASRWQSFYDEDGGLDDVLSGLRRAYFERAQTLGARDTDGLLKLSIADKIVGELDAHIRFIIDGGQVEKDRKAHVERVRKVGKLY</sequence>
<dbReference type="EMBL" id="NISK01000003">
    <property type="protein sequence ID" value="OWQ95733.1"/>
    <property type="molecule type" value="Genomic_DNA"/>
</dbReference>
<keyword evidence="2" id="KW-1185">Reference proteome</keyword>
<dbReference type="RefSeq" id="WP_088441835.1">
    <property type="nucleotide sequence ID" value="NZ_BMMC01000002.1"/>
</dbReference>